<proteinExistence type="predicted"/>
<evidence type="ECO:0000313" key="1">
    <source>
        <dbReference type="EMBL" id="KPM07264.1"/>
    </source>
</evidence>
<gene>
    <name evidence="1" type="ORF">QR98_0057530</name>
</gene>
<dbReference type="AlphaFoldDB" id="A0A132A8I4"/>
<reference evidence="1 2" key="1">
    <citation type="journal article" date="2015" name="Parasit. Vectors">
        <title>Draft genome of the scabies mite.</title>
        <authorList>
            <person name="Rider S.D.Jr."/>
            <person name="Morgan M.S."/>
            <person name="Arlian L.G."/>
        </authorList>
    </citation>
    <scope>NUCLEOTIDE SEQUENCE [LARGE SCALE GENOMIC DNA]</scope>
    <source>
        <strain evidence="1">Arlian Lab</strain>
    </source>
</reference>
<dbReference type="Proteomes" id="UP000616769">
    <property type="component" value="Unassembled WGS sequence"/>
</dbReference>
<dbReference type="EMBL" id="JXLN01011441">
    <property type="protein sequence ID" value="KPM07264.1"/>
    <property type="molecule type" value="Genomic_DNA"/>
</dbReference>
<organism evidence="1 2">
    <name type="scientific">Sarcoptes scabiei</name>
    <name type="common">Itch mite</name>
    <name type="synonym">Acarus scabiei</name>
    <dbReference type="NCBI Taxonomy" id="52283"/>
    <lineage>
        <taxon>Eukaryota</taxon>
        <taxon>Metazoa</taxon>
        <taxon>Ecdysozoa</taxon>
        <taxon>Arthropoda</taxon>
        <taxon>Chelicerata</taxon>
        <taxon>Arachnida</taxon>
        <taxon>Acari</taxon>
        <taxon>Acariformes</taxon>
        <taxon>Sarcoptiformes</taxon>
        <taxon>Astigmata</taxon>
        <taxon>Psoroptidia</taxon>
        <taxon>Sarcoptoidea</taxon>
        <taxon>Sarcoptidae</taxon>
        <taxon>Sarcoptinae</taxon>
        <taxon>Sarcoptes</taxon>
    </lineage>
</organism>
<accession>A0A132A8I4</accession>
<protein>
    <submittedName>
        <fullName evidence="1">Uncharacterized protein</fullName>
    </submittedName>
</protein>
<name>A0A132A8I4_SARSC</name>
<sequence length="71" mass="7946">MVDKSSDKIMGVFLKNLFSNDSNQLSSSRLSVRKISKVGTTLESIANSPRNRDDEGIRRYPSNGPFIIEID</sequence>
<evidence type="ECO:0000313" key="2">
    <source>
        <dbReference type="Proteomes" id="UP000616769"/>
    </source>
</evidence>
<comment type="caution">
    <text evidence="1">The sequence shown here is derived from an EMBL/GenBank/DDBJ whole genome shotgun (WGS) entry which is preliminary data.</text>
</comment>
<dbReference type="VEuPathDB" id="VectorBase:SSCA001722"/>